<evidence type="ECO:0000256" key="8">
    <source>
        <dbReference type="ARBA" id="ARBA00022490"/>
    </source>
</evidence>
<keyword evidence="11 20" id="KW-0274">FAD</keyword>
<dbReference type="Gene3D" id="3.30.465.10">
    <property type="match status" value="1"/>
</dbReference>
<dbReference type="InterPro" id="IPR016166">
    <property type="entry name" value="FAD-bd_PCMH"/>
</dbReference>
<dbReference type="NCBIfam" id="TIGR00179">
    <property type="entry name" value="murB"/>
    <property type="match status" value="1"/>
</dbReference>
<dbReference type="Proteomes" id="UP000092952">
    <property type="component" value="Chromosome"/>
</dbReference>
<dbReference type="AlphaFoldDB" id="A0A1B1YTT6"/>
<comment type="catalytic activity">
    <reaction evidence="19 20">
        <text>UDP-N-acetyl-alpha-D-muramate + NADP(+) = UDP-N-acetyl-3-O-(1-carboxyvinyl)-alpha-D-glucosamine + NADPH + H(+)</text>
        <dbReference type="Rhea" id="RHEA:12248"/>
        <dbReference type="ChEBI" id="CHEBI:15378"/>
        <dbReference type="ChEBI" id="CHEBI:57783"/>
        <dbReference type="ChEBI" id="CHEBI:58349"/>
        <dbReference type="ChEBI" id="CHEBI:68483"/>
        <dbReference type="ChEBI" id="CHEBI:70757"/>
        <dbReference type="EC" id="1.3.1.98"/>
    </reaction>
</comment>
<keyword evidence="8 20" id="KW-0963">Cytoplasm</keyword>
<reference evidence="23" key="1">
    <citation type="submission" date="2016-03" db="EMBL/GenBank/DDBJ databases">
        <title>Complete genome sequence of Solimmundus cernigliae, representing a novel lineage of polycyclic aromatic hydrocarbon degraders within the Gammaproteobacteria.</title>
        <authorList>
            <person name="Singleton D.R."/>
            <person name="Dickey A.N."/>
            <person name="Scholl E.H."/>
            <person name="Wright F.A."/>
            <person name="Aitken M.D."/>
        </authorList>
    </citation>
    <scope>NUCLEOTIDE SEQUENCE [LARGE SCALE GENOMIC DNA]</scope>
    <source>
        <strain evidence="23">TR3.2</strain>
    </source>
</reference>
<comment type="similarity">
    <text evidence="5 20">Belongs to the MurB family.</text>
</comment>
<sequence>MNAAAYADRPAVRRHEPMARHTSWRVGGPADVYCEPHDLPELQAFLAELPADVPLLWIGLGSNLLVRDGGFRGAVVCLGKGFAQIETLPDGGLRAGAGLPCARLAQHCGRAGLAGGEFLAGIPGTVGGALAMNAGAHGGETWQRVTAVQTIDRAGTLHRRLPEAYRIAYRSVSGPPGEGFVAAEFAFEAAPVEQVQAAIHALLRRRAATQPLRLANAGSVFRNPPGDFAARLIEAAGLKGLTCGRAQVSELHANFIVNLGGACAADIETLIDTVQARVEAASGVHLEPEVRRVGEAS</sequence>
<dbReference type="OrthoDB" id="9804753at2"/>
<dbReference type="GO" id="GO:0009252">
    <property type="term" value="P:peptidoglycan biosynthetic process"/>
    <property type="evidence" value="ECO:0007669"/>
    <property type="project" value="UniProtKB-UniRule"/>
</dbReference>
<feature type="domain" description="FAD-binding PCMH-type" evidence="21">
    <location>
        <begin position="25"/>
        <end position="190"/>
    </location>
</feature>
<dbReference type="InterPro" id="IPR006094">
    <property type="entry name" value="Oxid_FAD_bind_N"/>
</dbReference>
<evidence type="ECO:0000256" key="11">
    <source>
        <dbReference type="ARBA" id="ARBA00022827"/>
    </source>
</evidence>
<dbReference type="InterPro" id="IPR016167">
    <property type="entry name" value="FAD-bd_PCMH_sub1"/>
</dbReference>
<protein>
    <recommendedName>
        <fullName evidence="7 20">UDP-N-acetylenolpyruvoylglucosamine reductase</fullName>
        <ecNumber evidence="6 20">1.3.1.98</ecNumber>
    </recommendedName>
    <alternativeName>
        <fullName evidence="18 20">UDP-N-acetylmuramate dehydrogenase</fullName>
    </alternativeName>
</protein>
<dbReference type="InterPro" id="IPR016169">
    <property type="entry name" value="FAD-bd_PCMH_sub2"/>
</dbReference>
<dbReference type="GO" id="GO:0005829">
    <property type="term" value="C:cytosol"/>
    <property type="evidence" value="ECO:0007669"/>
    <property type="project" value="TreeGrafter"/>
</dbReference>
<evidence type="ECO:0000256" key="6">
    <source>
        <dbReference type="ARBA" id="ARBA00012518"/>
    </source>
</evidence>
<dbReference type="GO" id="GO:0051301">
    <property type="term" value="P:cell division"/>
    <property type="evidence" value="ECO:0007669"/>
    <property type="project" value="UniProtKB-KW"/>
</dbReference>
<dbReference type="InterPro" id="IPR003170">
    <property type="entry name" value="MurB"/>
</dbReference>
<keyword evidence="12 20" id="KW-0521">NADP</keyword>
<evidence type="ECO:0000256" key="14">
    <source>
        <dbReference type="ARBA" id="ARBA00022984"/>
    </source>
</evidence>
<gene>
    <name evidence="20" type="primary">murB</name>
    <name evidence="22" type="ORF">PG2T_08700</name>
</gene>
<dbReference type="GO" id="GO:0071949">
    <property type="term" value="F:FAD binding"/>
    <property type="evidence" value="ECO:0007669"/>
    <property type="project" value="InterPro"/>
</dbReference>
<keyword evidence="13 20" id="KW-0133">Cell shape</keyword>
<dbReference type="PROSITE" id="PS51387">
    <property type="entry name" value="FAD_PCMH"/>
    <property type="match status" value="1"/>
</dbReference>
<evidence type="ECO:0000256" key="5">
    <source>
        <dbReference type="ARBA" id="ARBA00010485"/>
    </source>
</evidence>
<comment type="cofactor">
    <cofactor evidence="1 20">
        <name>FAD</name>
        <dbReference type="ChEBI" id="CHEBI:57692"/>
    </cofactor>
</comment>
<evidence type="ECO:0000313" key="22">
    <source>
        <dbReference type="EMBL" id="ANX04244.1"/>
    </source>
</evidence>
<dbReference type="EMBL" id="CP014671">
    <property type="protein sequence ID" value="ANX04244.1"/>
    <property type="molecule type" value="Genomic_DNA"/>
</dbReference>
<comment type="pathway">
    <text evidence="4 20">Cell wall biogenesis; peptidoglycan biosynthesis.</text>
</comment>
<evidence type="ECO:0000256" key="7">
    <source>
        <dbReference type="ARBA" id="ARBA00015188"/>
    </source>
</evidence>
<dbReference type="Gene3D" id="3.30.43.10">
    <property type="entry name" value="Uridine Diphospho-n-acetylenolpyruvylglucosamine Reductase, domain 2"/>
    <property type="match status" value="1"/>
</dbReference>
<dbReference type="KEGG" id="gbi:PG2T_08700"/>
<keyword evidence="15 20" id="KW-0560">Oxidoreductase</keyword>
<evidence type="ECO:0000256" key="20">
    <source>
        <dbReference type="HAMAP-Rule" id="MF_00037"/>
    </source>
</evidence>
<dbReference type="InterPro" id="IPR036318">
    <property type="entry name" value="FAD-bd_PCMH-like_sf"/>
</dbReference>
<evidence type="ECO:0000256" key="17">
    <source>
        <dbReference type="ARBA" id="ARBA00023316"/>
    </source>
</evidence>
<dbReference type="FunCoup" id="A0A1B1YTT6">
    <property type="interactions" value="489"/>
</dbReference>
<dbReference type="Pfam" id="PF02873">
    <property type="entry name" value="MurB_C"/>
    <property type="match status" value="1"/>
</dbReference>
<dbReference type="InterPro" id="IPR011601">
    <property type="entry name" value="MurB_C"/>
</dbReference>
<evidence type="ECO:0000259" key="21">
    <source>
        <dbReference type="PROSITE" id="PS51387"/>
    </source>
</evidence>
<dbReference type="InParanoid" id="A0A1B1YTT6"/>
<evidence type="ECO:0000256" key="13">
    <source>
        <dbReference type="ARBA" id="ARBA00022960"/>
    </source>
</evidence>
<keyword evidence="16 20" id="KW-0131">Cell cycle</keyword>
<keyword evidence="23" id="KW-1185">Reference proteome</keyword>
<proteinExistence type="inferred from homology"/>
<organism evidence="22 23">
    <name type="scientific">Immundisolibacter cernigliae</name>
    <dbReference type="NCBI Taxonomy" id="1810504"/>
    <lineage>
        <taxon>Bacteria</taxon>
        <taxon>Pseudomonadati</taxon>
        <taxon>Pseudomonadota</taxon>
        <taxon>Gammaproteobacteria</taxon>
        <taxon>Immundisolibacterales</taxon>
        <taxon>Immundisolibacteraceae</taxon>
        <taxon>Immundisolibacter</taxon>
    </lineage>
</organism>
<dbReference type="STRING" id="1810504.PG2T_08700"/>
<evidence type="ECO:0000256" key="4">
    <source>
        <dbReference type="ARBA" id="ARBA00004752"/>
    </source>
</evidence>
<evidence type="ECO:0000256" key="15">
    <source>
        <dbReference type="ARBA" id="ARBA00023002"/>
    </source>
</evidence>
<evidence type="ECO:0000256" key="10">
    <source>
        <dbReference type="ARBA" id="ARBA00022630"/>
    </source>
</evidence>
<dbReference type="EC" id="1.3.1.98" evidence="6 20"/>
<keyword evidence="10 20" id="KW-0285">Flavoprotein</keyword>
<evidence type="ECO:0000313" key="23">
    <source>
        <dbReference type="Proteomes" id="UP000092952"/>
    </source>
</evidence>
<name>A0A1B1YTT6_9GAMM</name>
<dbReference type="RefSeq" id="WP_068804257.1">
    <property type="nucleotide sequence ID" value="NZ_CP014671.1"/>
</dbReference>
<keyword evidence="14 20" id="KW-0573">Peptidoglycan synthesis</keyword>
<dbReference type="GO" id="GO:0008360">
    <property type="term" value="P:regulation of cell shape"/>
    <property type="evidence" value="ECO:0007669"/>
    <property type="project" value="UniProtKB-KW"/>
</dbReference>
<evidence type="ECO:0000256" key="19">
    <source>
        <dbReference type="ARBA" id="ARBA00048914"/>
    </source>
</evidence>
<dbReference type="Pfam" id="PF01565">
    <property type="entry name" value="FAD_binding_4"/>
    <property type="match status" value="1"/>
</dbReference>
<dbReference type="GO" id="GO:0008762">
    <property type="term" value="F:UDP-N-acetylmuramate dehydrogenase activity"/>
    <property type="evidence" value="ECO:0007669"/>
    <property type="project" value="UniProtKB-UniRule"/>
</dbReference>
<dbReference type="NCBIfam" id="NF010480">
    <property type="entry name" value="PRK13905.1"/>
    <property type="match status" value="1"/>
</dbReference>
<feature type="active site" evidence="20">
    <location>
        <position position="170"/>
    </location>
</feature>
<dbReference type="HAMAP" id="MF_00037">
    <property type="entry name" value="MurB"/>
    <property type="match status" value="1"/>
</dbReference>
<dbReference type="PANTHER" id="PTHR21071:SF4">
    <property type="entry name" value="UDP-N-ACETYLENOLPYRUVOYLGLUCOSAMINE REDUCTASE"/>
    <property type="match status" value="1"/>
</dbReference>
<dbReference type="SUPFAM" id="SSF56194">
    <property type="entry name" value="Uridine diphospho-N-Acetylenolpyruvylglucosamine reductase, MurB, C-terminal domain"/>
    <property type="match status" value="1"/>
</dbReference>
<evidence type="ECO:0000256" key="1">
    <source>
        <dbReference type="ARBA" id="ARBA00001974"/>
    </source>
</evidence>
<evidence type="ECO:0000256" key="3">
    <source>
        <dbReference type="ARBA" id="ARBA00004496"/>
    </source>
</evidence>
<accession>A0A1B1YTT6</accession>
<keyword evidence="17 20" id="KW-0961">Cell wall biogenesis/degradation</keyword>
<evidence type="ECO:0000256" key="18">
    <source>
        <dbReference type="ARBA" id="ARBA00031026"/>
    </source>
</evidence>
<keyword evidence="9 20" id="KW-0132">Cell division</keyword>
<evidence type="ECO:0000256" key="9">
    <source>
        <dbReference type="ARBA" id="ARBA00022618"/>
    </source>
</evidence>
<evidence type="ECO:0000256" key="12">
    <source>
        <dbReference type="ARBA" id="ARBA00022857"/>
    </source>
</evidence>
<dbReference type="SUPFAM" id="SSF56176">
    <property type="entry name" value="FAD-binding/transporter-associated domain-like"/>
    <property type="match status" value="1"/>
</dbReference>
<feature type="active site" description="Proton donor" evidence="20">
    <location>
        <position position="219"/>
    </location>
</feature>
<dbReference type="InterPro" id="IPR036635">
    <property type="entry name" value="MurB_C_sf"/>
</dbReference>
<dbReference type="PANTHER" id="PTHR21071">
    <property type="entry name" value="UDP-N-ACETYLENOLPYRUVOYLGLUCOSAMINE REDUCTASE"/>
    <property type="match status" value="1"/>
</dbReference>
<dbReference type="Gene3D" id="3.90.78.10">
    <property type="entry name" value="UDP-N-acetylenolpyruvoylglucosamine reductase, C-terminal domain"/>
    <property type="match status" value="1"/>
</dbReference>
<evidence type="ECO:0000256" key="16">
    <source>
        <dbReference type="ARBA" id="ARBA00023306"/>
    </source>
</evidence>
<evidence type="ECO:0000256" key="2">
    <source>
        <dbReference type="ARBA" id="ARBA00003921"/>
    </source>
</evidence>
<dbReference type="UniPathway" id="UPA00219"/>
<dbReference type="GO" id="GO:0071555">
    <property type="term" value="P:cell wall organization"/>
    <property type="evidence" value="ECO:0007669"/>
    <property type="project" value="UniProtKB-KW"/>
</dbReference>
<comment type="function">
    <text evidence="2 20">Cell wall formation.</text>
</comment>
<comment type="subcellular location">
    <subcellularLocation>
        <location evidence="3 20">Cytoplasm</location>
    </subcellularLocation>
</comment>
<feature type="active site" evidence="20">
    <location>
        <position position="289"/>
    </location>
</feature>